<dbReference type="SUPFAM" id="SSF52540">
    <property type="entry name" value="P-loop containing nucleoside triphosphate hydrolases"/>
    <property type="match status" value="1"/>
</dbReference>
<dbReference type="Proteomes" id="UP000265040">
    <property type="component" value="Chromosome 1"/>
</dbReference>
<dbReference type="InterPro" id="IPR027417">
    <property type="entry name" value="P-loop_NTPase"/>
</dbReference>
<dbReference type="FunFam" id="3.40.50.300:FF:000366">
    <property type="entry name" value="GTPase, IMAP family member 2"/>
    <property type="match status" value="1"/>
</dbReference>
<evidence type="ECO:0000256" key="4">
    <source>
        <dbReference type="SAM" id="Coils"/>
    </source>
</evidence>
<name>A0A3Q1J5Y4_ANATE</name>
<comment type="similarity">
    <text evidence="1">Belongs to the TRAFAC class TrmE-Era-EngA-EngB-Septin-like GTPase superfamily. AIG1/Toc34/Toc159-like paraseptin GTPase family. IAN subfamily.</text>
</comment>
<evidence type="ECO:0000256" key="3">
    <source>
        <dbReference type="ARBA" id="ARBA00023134"/>
    </source>
</evidence>
<dbReference type="STRING" id="64144.ENSATEP00000028240"/>
<dbReference type="Pfam" id="PF04548">
    <property type="entry name" value="AIG1"/>
    <property type="match status" value="1"/>
</dbReference>
<sequence>ANSILGSKVFDTKACSSSVNQYCRRACGEFRGRHLTLLETPGLLNTHQTPQEVLKEMRKSVSLLSPGPHAFLLVIQIGRFTQEEREAVRQIKQAMGSHVLSFSVVVFTHGDLLEDINSVRHCLIDECSDLAELVDECGGRYCVFNNQASKSKEQVTELLALVDSIMQENEGSYYNSSMLQKEERRLLREKEELLKKVQEEAIKEWYEKELETAQQRCKKEIEARIQELKKQNEEKLARDREEAFRREMEENERKENITNRLVVSTSWHVFTVTNVSYCHRYLNVLSMVDF</sequence>
<dbReference type="OrthoDB" id="8954335at2759"/>
<dbReference type="GeneTree" id="ENSGT01140000282522"/>
<feature type="domain" description="AIG1-type G" evidence="5">
    <location>
        <begin position="1"/>
        <end position="183"/>
    </location>
</feature>
<accession>A0A3Q1J5Y4</accession>
<protein>
    <recommendedName>
        <fullName evidence="5">AIG1-type G domain-containing protein</fullName>
    </recommendedName>
</protein>
<evidence type="ECO:0000256" key="1">
    <source>
        <dbReference type="ARBA" id="ARBA00008535"/>
    </source>
</evidence>
<dbReference type="PANTHER" id="PTHR10903">
    <property type="entry name" value="GTPASE, IMAP FAMILY MEMBER-RELATED"/>
    <property type="match status" value="1"/>
</dbReference>
<dbReference type="PROSITE" id="PS51720">
    <property type="entry name" value="G_AIG1"/>
    <property type="match status" value="1"/>
</dbReference>
<reference evidence="6" key="1">
    <citation type="submission" date="2021-04" db="EMBL/GenBank/DDBJ databases">
        <authorList>
            <consortium name="Wellcome Sanger Institute Data Sharing"/>
        </authorList>
    </citation>
    <scope>NUCLEOTIDE SEQUENCE [LARGE SCALE GENOMIC DNA]</scope>
</reference>
<dbReference type="Gene3D" id="3.40.50.300">
    <property type="entry name" value="P-loop containing nucleotide triphosphate hydrolases"/>
    <property type="match status" value="1"/>
</dbReference>
<dbReference type="InterPro" id="IPR006703">
    <property type="entry name" value="G_AIG1"/>
</dbReference>
<feature type="coiled-coil region" evidence="4">
    <location>
        <begin position="176"/>
        <end position="238"/>
    </location>
</feature>
<evidence type="ECO:0000256" key="2">
    <source>
        <dbReference type="ARBA" id="ARBA00022741"/>
    </source>
</evidence>
<dbReference type="InterPro" id="IPR045058">
    <property type="entry name" value="GIMA/IAN/Toc"/>
</dbReference>
<reference evidence="6" key="3">
    <citation type="submission" date="2025-09" db="UniProtKB">
        <authorList>
            <consortium name="Ensembl"/>
        </authorList>
    </citation>
    <scope>IDENTIFICATION</scope>
</reference>
<proteinExistence type="inferred from homology"/>
<organism evidence="6 7">
    <name type="scientific">Anabas testudineus</name>
    <name type="common">Climbing perch</name>
    <name type="synonym">Anthias testudineus</name>
    <dbReference type="NCBI Taxonomy" id="64144"/>
    <lineage>
        <taxon>Eukaryota</taxon>
        <taxon>Metazoa</taxon>
        <taxon>Chordata</taxon>
        <taxon>Craniata</taxon>
        <taxon>Vertebrata</taxon>
        <taxon>Euteleostomi</taxon>
        <taxon>Actinopterygii</taxon>
        <taxon>Neopterygii</taxon>
        <taxon>Teleostei</taxon>
        <taxon>Neoteleostei</taxon>
        <taxon>Acanthomorphata</taxon>
        <taxon>Anabantaria</taxon>
        <taxon>Anabantiformes</taxon>
        <taxon>Anabantoidei</taxon>
        <taxon>Anabantidae</taxon>
        <taxon>Anabas</taxon>
    </lineage>
</organism>
<dbReference type="Ensembl" id="ENSATET00000028681.2">
    <property type="protein sequence ID" value="ENSATEP00000028240.2"/>
    <property type="gene ID" value="ENSATEG00000019504.2"/>
</dbReference>
<keyword evidence="2" id="KW-0547">Nucleotide-binding</keyword>
<keyword evidence="7" id="KW-1185">Reference proteome</keyword>
<evidence type="ECO:0000259" key="5">
    <source>
        <dbReference type="PROSITE" id="PS51720"/>
    </source>
</evidence>
<dbReference type="InParanoid" id="A0A3Q1J5Y4"/>
<dbReference type="GO" id="GO:0005525">
    <property type="term" value="F:GTP binding"/>
    <property type="evidence" value="ECO:0007669"/>
    <property type="project" value="UniProtKB-KW"/>
</dbReference>
<keyword evidence="4" id="KW-0175">Coiled coil</keyword>
<evidence type="ECO:0000313" key="6">
    <source>
        <dbReference type="Ensembl" id="ENSATEP00000028240.2"/>
    </source>
</evidence>
<dbReference type="PANTHER" id="PTHR10903:SF188">
    <property type="entry name" value="GTPASE IMAP FAMILY MEMBER 2-LIKE-RELATED"/>
    <property type="match status" value="1"/>
</dbReference>
<keyword evidence="3" id="KW-0342">GTP-binding</keyword>
<reference evidence="6" key="2">
    <citation type="submission" date="2025-08" db="UniProtKB">
        <authorList>
            <consortium name="Ensembl"/>
        </authorList>
    </citation>
    <scope>IDENTIFICATION</scope>
</reference>
<evidence type="ECO:0000313" key="7">
    <source>
        <dbReference type="Proteomes" id="UP000265040"/>
    </source>
</evidence>
<dbReference type="AlphaFoldDB" id="A0A3Q1J5Y4"/>